<reference evidence="1 2" key="1">
    <citation type="submission" date="2017-04" db="EMBL/GenBank/DDBJ databases">
        <title>Bacillus krulwichiae AM31D Genome sequencing and assembly.</title>
        <authorList>
            <person name="Krulwich T.A."/>
            <person name="Anastor L."/>
            <person name="Ehrlich R."/>
            <person name="Ehrlich G.D."/>
            <person name="Janto B."/>
        </authorList>
    </citation>
    <scope>NUCLEOTIDE SEQUENCE [LARGE SCALE GENOMIC DNA]</scope>
    <source>
        <strain evidence="1 2">AM31D</strain>
    </source>
</reference>
<keyword evidence="2" id="KW-1185">Reference proteome</keyword>
<dbReference type="InterPro" id="IPR052913">
    <property type="entry name" value="Glycopeptide_resist_protein"/>
</dbReference>
<dbReference type="EMBL" id="CP020814">
    <property type="protein sequence ID" value="ARK30465.1"/>
    <property type="molecule type" value="Genomic_DNA"/>
</dbReference>
<evidence type="ECO:0000313" key="1">
    <source>
        <dbReference type="EMBL" id="ARK30465.1"/>
    </source>
</evidence>
<dbReference type="PANTHER" id="PTHR35788:SF1">
    <property type="entry name" value="EXPORTED PROTEIN"/>
    <property type="match status" value="1"/>
</dbReference>
<evidence type="ECO:0000313" key="2">
    <source>
        <dbReference type="Proteomes" id="UP000193006"/>
    </source>
</evidence>
<dbReference type="PANTHER" id="PTHR35788">
    <property type="entry name" value="EXPORTED PROTEIN-RELATED"/>
    <property type="match status" value="1"/>
</dbReference>
<proteinExistence type="predicted"/>
<dbReference type="Proteomes" id="UP000193006">
    <property type="component" value="Chromosome"/>
</dbReference>
<protein>
    <submittedName>
        <fullName evidence="1">Vancomycin B-type resistance protein VanW</fullName>
    </submittedName>
</protein>
<gene>
    <name evidence="1" type="primary">vanW_2</name>
    <name evidence="1" type="ORF">BkAM31D_11850</name>
</gene>
<dbReference type="Pfam" id="PF04294">
    <property type="entry name" value="VanW"/>
    <property type="match status" value="1"/>
</dbReference>
<dbReference type="STRING" id="199441.BkAM31D_11850"/>
<name>A0A1X9MAK4_9BACI</name>
<dbReference type="RefSeq" id="WP_066151228.1">
    <property type="nucleotide sequence ID" value="NZ_CP020814.1"/>
</dbReference>
<dbReference type="KEGG" id="bkw:BkAM31D_11850"/>
<accession>A0A1X9MAK4</accession>
<sequence length="305" mass="35038">MTYFLTILMLLSPFLTPDDLTVTHEGETIATVNREDFYLPLIGKEMIDHDKYHFFLTKVEQKVFLPPVNAKIAKNGQLIPEQIGYMLDKRQFKERFYQYYYGIESAELKVPIRPVHPKVNSEILSNIRVQRIGQYVTYFNNRNKERSHNIHLATEAINNHVVFPGETFSFNQVVGKRTRERGYLSAPVIVRGELSEDIGGGICQVSSTLYNAIDHAGLKVIQRYSHSRRVPYVPRGRDATVSWYGPDFTFKNNLNQPILIQAKIYGGQMLVYILSSDSVIYEQRRVPGAPSKLPKEIIINNAEIL</sequence>
<dbReference type="InterPro" id="IPR007391">
    <property type="entry name" value="Vancomycin_resist_VanW"/>
</dbReference>
<dbReference type="AlphaFoldDB" id="A0A1X9MAK4"/>
<organism evidence="1 2">
    <name type="scientific">Halalkalibacter krulwichiae</name>
    <dbReference type="NCBI Taxonomy" id="199441"/>
    <lineage>
        <taxon>Bacteria</taxon>
        <taxon>Bacillati</taxon>
        <taxon>Bacillota</taxon>
        <taxon>Bacilli</taxon>
        <taxon>Bacillales</taxon>
        <taxon>Bacillaceae</taxon>
        <taxon>Halalkalibacter</taxon>
    </lineage>
</organism>